<dbReference type="STRING" id="1121298.SAMN05444401_3121"/>
<name>A0A1M6JJ28_9CLOT</name>
<accession>A0A1M6JJ28</accession>
<organism evidence="2 3">
    <name type="scientific">Clostridium amylolyticum</name>
    <dbReference type="NCBI Taxonomy" id="1121298"/>
    <lineage>
        <taxon>Bacteria</taxon>
        <taxon>Bacillati</taxon>
        <taxon>Bacillota</taxon>
        <taxon>Clostridia</taxon>
        <taxon>Eubacteriales</taxon>
        <taxon>Clostridiaceae</taxon>
        <taxon>Clostridium</taxon>
    </lineage>
</organism>
<evidence type="ECO:0000256" key="1">
    <source>
        <dbReference type="SAM" id="MobiDB-lite"/>
    </source>
</evidence>
<dbReference type="OrthoDB" id="2068061at2"/>
<keyword evidence="3" id="KW-1185">Reference proteome</keyword>
<proteinExistence type="predicted"/>
<protein>
    <submittedName>
        <fullName evidence="2">Uncharacterized protein</fullName>
    </submittedName>
</protein>
<feature type="region of interest" description="Disordered" evidence="1">
    <location>
        <begin position="55"/>
        <end position="75"/>
    </location>
</feature>
<dbReference type="AlphaFoldDB" id="A0A1M6JJ28"/>
<gene>
    <name evidence="2" type="ORF">SAMN05444401_3121</name>
</gene>
<evidence type="ECO:0000313" key="2">
    <source>
        <dbReference type="EMBL" id="SHJ46680.1"/>
    </source>
</evidence>
<dbReference type="EMBL" id="FQZO01000005">
    <property type="protein sequence ID" value="SHJ46680.1"/>
    <property type="molecule type" value="Genomic_DNA"/>
</dbReference>
<dbReference type="RefSeq" id="WP_143148625.1">
    <property type="nucleotide sequence ID" value="NZ_FQZO01000005.1"/>
</dbReference>
<sequence length="143" mass="16882">MYYWDFNNFPTDEDRMDYEEIDEYGEFEVEMPDANYNNPFYSPYEYGFRDSRQLYPPGPPPSTVPQKSMAKSGGGGISPKAIDPGQINFCLFKFTYIWQTNGRAYWAYLVKAGRRSIAGFRWRRGRWVYFGLDLRSIDSFFCI</sequence>
<reference evidence="2 3" key="1">
    <citation type="submission" date="2016-11" db="EMBL/GenBank/DDBJ databases">
        <authorList>
            <person name="Jaros S."/>
            <person name="Januszkiewicz K."/>
            <person name="Wedrychowicz H."/>
        </authorList>
    </citation>
    <scope>NUCLEOTIDE SEQUENCE [LARGE SCALE GENOMIC DNA]</scope>
    <source>
        <strain evidence="2 3">DSM 21864</strain>
    </source>
</reference>
<dbReference type="Proteomes" id="UP000184080">
    <property type="component" value="Unassembled WGS sequence"/>
</dbReference>
<evidence type="ECO:0000313" key="3">
    <source>
        <dbReference type="Proteomes" id="UP000184080"/>
    </source>
</evidence>